<dbReference type="Proteomes" id="UP000321750">
    <property type="component" value="Unassembled WGS sequence"/>
</dbReference>
<sequence length="48" mass="5014">MLNSLVDVVIQIRRTSPVLALAGREASNVKGVAEHIGATALAFWSGGH</sequence>
<evidence type="ECO:0000313" key="1">
    <source>
        <dbReference type="EMBL" id="GEP12707.1"/>
    </source>
</evidence>
<organism evidence="1 2">
    <name type="scientific">Methylobacterium gnaphalii</name>
    <dbReference type="NCBI Taxonomy" id="1010610"/>
    <lineage>
        <taxon>Bacteria</taxon>
        <taxon>Pseudomonadati</taxon>
        <taxon>Pseudomonadota</taxon>
        <taxon>Alphaproteobacteria</taxon>
        <taxon>Hyphomicrobiales</taxon>
        <taxon>Methylobacteriaceae</taxon>
        <taxon>Methylobacterium</taxon>
    </lineage>
</organism>
<gene>
    <name evidence="1" type="ORF">MGN01_45520</name>
</gene>
<evidence type="ECO:0000313" key="2">
    <source>
        <dbReference type="Proteomes" id="UP000321750"/>
    </source>
</evidence>
<dbReference type="EMBL" id="BJZV01000061">
    <property type="protein sequence ID" value="GEP12707.1"/>
    <property type="molecule type" value="Genomic_DNA"/>
</dbReference>
<reference evidence="1 2" key="1">
    <citation type="submission" date="2019-07" db="EMBL/GenBank/DDBJ databases">
        <title>Whole genome shotgun sequence of Methylobacterium gnaphalii NBRC 107716.</title>
        <authorList>
            <person name="Hosoyama A."/>
            <person name="Uohara A."/>
            <person name="Ohji S."/>
            <person name="Ichikawa N."/>
        </authorList>
    </citation>
    <scope>NUCLEOTIDE SEQUENCE [LARGE SCALE GENOMIC DNA]</scope>
    <source>
        <strain evidence="1 2">NBRC 107716</strain>
    </source>
</reference>
<name>A0A512JRW6_9HYPH</name>
<dbReference type="AlphaFoldDB" id="A0A512JRW6"/>
<dbReference type="RefSeq" id="WP_170246125.1">
    <property type="nucleotide sequence ID" value="NZ_BJZV01000061.1"/>
</dbReference>
<accession>A0A512JRW6</accession>
<protein>
    <submittedName>
        <fullName evidence="1">Uncharacterized protein</fullName>
    </submittedName>
</protein>
<comment type="caution">
    <text evidence="1">The sequence shown here is derived from an EMBL/GenBank/DDBJ whole genome shotgun (WGS) entry which is preliminary data.</text>
</comment>
<keyword evidence="2" id="KW-1185">Reference proteome</keyword>
<proteinExistence type="predicted"/>